<name>A0A6I2ME48_9BACI</name>
<dbReference type="EMBL" id="WKKF01000002">
    <property type="protein sequence ID" value="MRX54691.1"/>
    <property type="molecule type" value="Genomic_DNA"/>
</dbReference>
<evidence type="ECO:0000313" key="4">
    <source>
        <dbReference type="Proteomes" id="UP000441585"/>
    </source>
</evidence>
<dbReference type="InterPro" id="IPR006517">
    <property type="entry name" value="Phage_terminase_lsu-like_C"/>
</dbReference>
<accession>A0A6I2ME48</accession>
<dbReference type="InterPro" id="IPR027417">
    <property type="entry name" value="P-loop_NTPase"/>
</dbReference>
<gene>
    <name evidence="3" type="primary">terL</name>
    <name evidence="3" type="ORF">GJU41_11975</name>
</gene>
<dbReference type="Gene3D" id="3.30.420.240">
    <property type="match status" value="1"/>
</dbReference>
<protein>
    <submittedName>
        <fullName evidence="3">Phage terminase large subunit</fullName>
    </submittedName>
</protein>
<feature type="domain" description="Terminase large subunit gp17-like C-terminal" evidence="2">
    <location>
        <begin position="424"/>
        <end position="571"/>
    </location>
</feature>
<dbReference type="AlphaFoldDB" id="A0A6I2ME48"/>
<organism evidence="3 4">
    <name type="scientific">Metabacillus idriensis</name>
    <dbReference type="NCBI Taxonomy" id="324768"/>
    <lineage>
        <taxon>Bacteria</taxon>
        <taxon>Bacillati</taxon>
        <taxon>Bacillota</taxon>
        <taxon>Bacilli</taxon>
        <taxon>Bacillales</taxon>
        <taxon>Bacillaceae</taxon>
        <taxon>Metabacillus</taxon>
    </lineage>
</organism>
<dbReference type="InterPro" id="IPR035421">
    <property type="entry name" value="Terminase_6C"/>
</dbReference>
<dbReference type="Proteomes" id="UP000441585">
    <property type="component" value="Unassembled WGS sequence"/>
</dbReference>
<dbReference type="NCBIfam" id="TIGR01630">
    <property type="entry name" value="psiM2_ORF9"/>
    <property type="match status" value="1"/>
</dbReference>
<proteinExistence type="predicted"/>
<evidence type="ECO:0000256" key="1">
    <source>
        <dbReference type="ARBA" id="ARBA00022612"/>
    </source>
</evidence>
<sequence>MANINGKWLDRQTRQSRIDLLSKRIEKLRALFEKKTITGFQKETLVTDTLELKKLSRIHRAEIDMLYFFYEYFSEARNPGNPDNLVPTNKVDMDQAPDFHVKLSRILDSVSNRNRTARIAWAASRGHAKSAYLSNAFPVHEIVYRKRKMILIISETNAGSKKFIKWVAGQLKYNLKLREDFGEMLFEQKSRNEKDSEEAFLTTTGIKMEATSLGTQIRGFRNGSQRPDLILLDDLESRDSNNTPELRQKSKDWLNQDLMPAYDPTQTAVIFMGTLVHHDSLLNYVLSERRDFIKNSFPAILEWPKRMDMWEEFQRIYREYIPTEEELAEMEDAEEEMPTPSARAALEFYARNKETMDEGAKVLWPARFPLAHLFLEKINYGNKAFNTEFMNIPLDEESQVFKPDSFYYYDDVEKFPHDKFIYGMGLDFAMGKEKGDYSALITVAMHRTTKKIYVVDAFVQRLHPDKFLTVIVDKVKKLQPDKIGAESQMAQELFVDHMKQSLEKIGYPAHTRVKKIYQRGRKELRIEAMQPDIESGKIVFNRSHSVLLEHFERYGSKWHDDGPDALSMAIASVRSGSKRRAGNAGSYRY</sequence>
<comment type="caution">
    <text evidence="3">The sequence shown here is derived from an EMBL/GenBank/DDBJ whole genome shotgun (WGS) entry which is preliminary data.</text>
</comment>
<keyword evidence="1" id="KW-1188">Viral release from host cell</keyword>
<dbReference type="Gene3D" id="3.40.50.300">
    <property type="entry name" value="P-loop containing nucleotide triphosphate hydrolases"/>
    <property type="match status" value="1"/>
</dbReference>
<evidence type="ECO:0000259" key="2">
    <source>
        <dbReference type="Pfam" id="PF17289"/>
    </source>
</evidence>
<dbReference type="Pfam" id="PF17289">
    <property type="entry name" value="Terminase_6C"/>
    <property type="match status" value="1"/>
</dbReference>
<dbReference type="RefSeq" id="WP_154318704.1">
    <property type="nucleotide sequence ID" value="NZ_CAJGAA010000002.1"/>
</dbReference>
<evidence type="ECO:0000313" key="3">
    <source>
        <dbReference type="EMBL" id="MRX54691.1"/>
    </source>
</evidence>
<keyword evidence="4" id="KW-1185">Reference proteome</keyword>
<reference evidence="3 4" key="1">
    <citation type="submission" date="2019-11" db="EMBL/GenBank/DDBJ databases">
        <title>Bacillus idriensis genome.</title>
        <authorList>
            <person name="Konopka E.N."/>
            <person name="Newman J.D."/>
        </authorList>
    </citation>
    <scope>NUCLEOTIDE SEQUENCE [LARGE SCALE GENOMIC DNA]</scope>
    <source>
        <strain evidence="3 4">DSM 19097</strain>
    </source>
</reference>